<evidence type="ECO:0000313" key="2">
    <source>
        <dbReference type="Proteomes" id="UP001595840"/>
    </source>
</evidence>
<accession>A0ABV8V7L7</accession>
<comment type="caution">
    <text evidence="1">The sequence shown here is derived from an EMBL/GenBank/DDBJ whole genome shotgun (WGS) entry which is preliminary data.</text>
</comment>
<gene>
    <name evidence="1" type="ORF">ACFOX3_16430</name>
</gene>
<dbReference type="EMBL" id="JBHSCX010000021">
    <property type="protein sequence ID" value="MFC4363906.1"/>
    <property type="molecule type" value="Genomic_DNA"/>
</dbReference>
<dbReference type="InterPro" id="IPR050484">
    <property type="entry name" value="Transf_Hexapept/Carb_Anhydrase"/>
</dbReference>
<evidence type="ECO:0000313" key="1">
    <source>
        <dbReference type="EMBL" id="MFC4363906.1"/>
    </source>
</evidence>
<dbReference type="PANTHER" id="PTHR13061:SF29">
    <property type="entry name" value="GAMMA CARBONIC ANHYDRASE-LIKE 1, MITOCHONDRIAL-RELATED"/>
    <property type="match status" value="1"/>
</dbReference>
<proteinExistence type="predicted"/>
<dbReference type="PANTHER" id="PTHR13061">
    <property type="entry name" value="DYNACTIN SUBUNIT P25"/>
    <property type="match status" value="1"/>
</dbReference>
<dbReference type="InterPro" id="IPR047324">
    <property type="entry name" value="LbH_gamma_CA-like"/>
</dbReference>
<sequence>MTFYRLGDMQPKLEGEGHFIADSANLIGEVIVKSGASIWFNAVIRADNAPIEVGVRSNVQDGAVLHTDPGVKLTIGQGVTIGHNAMLHGCTIGDNSLIGIGAVVLNHAVIGRNCIVGANALVTEGMEIPDNSLVVGSPAKVIKQLDFAVEELLAASAEVYEKHAVRYTKELKKVEL</sequence>
<dbReference type="InterPro" id="IPR011004">
    <property type="entry name" value="Trimer_LpxA-like_sf"/>
</dbReference>
<dbReference type="Proteomes" id="UP001595840">
    <property type="component" value="Unassembled WGS sequence"/>
</dbReference>
<dbReference type="RefSeq" id="WP_290263139.1">
    <property type="nucleotide sequence ID" value="NZ_JAUFQG010000004.1"/>
</dbReference>
<organism evidence="1 2">
    <name type="scientific">Simiduia curdlanivorans</name>
    <dbReference type="NCBI Taxonomy" id="1492769"/>
    <lineage>
        <taxon>Bacteria</taxon>
        <taxon>Pseudomonadati</taxon>
        <taxon>Pseudomonadota</taxon>
        <taxon>Gammaproteobacteria</taxon>
        <taxon>Cellvibrionales</taxon>
        <taxon>Cellvibrionaceae</taxon>
        <taxon>Simiduia</taxon>
    </lineage>
</organism>
<protein>
    <submittedName>
        <fullName evidence="1">Gamma carbonic anhydrase family protein</fullName>
    </submittedName>
</protein>
<dbReference type="CDD" id="cd04645">
    <property type="entry name" value="LbH_gamma_CA_like"/>
    <property type="match status" value="1"/>
</dbReference>
<dbReference type="SUPFAM" id="SSF51161">
    <property type="entry name" value="Trimeric LpxA-like enzymes"/>
    <property type="match status" value="1"/>
</dbReference>
<keyword evidence="2" id="KW-1185">Reference proteome</keyword>
<reference evidence="2" key="1">
    <citation type="journal article" date="2019" name="Int. J. Syst. Evol. Microbiol.">
        <title>The Global Catalogue of Microorganisms (GCM) 10K type strain sequencing project: providing services to taxonomists for standard genome sequencing and annotation.</title>
        <authorList>
            <consortium name="The Broad Institute Genomics Platform"/>
            <consortium name="The Broad Institute Genome Sequencing Center for Infectious Disease"/>
            <person name="Wu L."/>
            <person name="Ma J."/>
        </authorList>
    </citation>
    <scope>NUCLEOTIDE SEQUENCE [LARGE SCALE GENOMIC DNA]</scope>
    <source>
        <strain evidence="2">CECT 8570</strain>
    </source>
</reference>
<name>A0ABV8V7L7_9GAMM</name>
<dbReference type="Gene3D" id="2.160.10.10">
    <property type="entry name" value="Hexapeptide repeat proteins"/>
    <property type="match status" value="1"/>
</dbReference>
<dbReference type="Pfam" id="PF00132">
    <property type="entry name" value="Hexapep"/>
    <property type="match status" value="1"/>
</dbReference>
<dbReference type="InterPro" id="IPR001451">
    <property type="entry name" value="Hexapep"/>
</dbReference>